<reference evidence="3 4" key="1">
    <citation type="journal article" date="2014" name="Nature">
        <title>Sequential evolution of bacterial morphology by co-option of a developmental regulator.</title>
        <authorList>
            <person name="Jiang C."/>
            <person name="Brown P.J."/>
            <person name="Ducret A."/>
            <person name="Brun Y.V."/>
        </authorList>
    </citation>
    <scope>NUCLEOTIDE SEQUENCE [LARGE SCALE GENOMIC DNA]</scope>
    <source>
        <strain evidence="3 4">DSM 16100</strain>
    </source>
</reference>
<accession>V4PLQ8</accession>
<sequence length="277" mass="30409">MRIAITAGLTLLLATSAGAETVRLMSYNIRVDVEGDNPRWAERRDPLARQIAFTGPDIFGVQEATQPAVADLASRLPVYGHYGIGRDDGKAGETTTLFYNSARFTLVKAQTQWCSKTPDVPSKDADAALPRTFTRLILRERKSGRLLDIRNAHFDHIGVVARENCARQIEALPRWPGAAVMVMGDFNSGTDSAPYKLLSDETGLNLKDARKGTAIDFGPTGTFNDFDIRQTDGDAIDHIFVDRALKVTRFAVLTDSFGGRVISDHFPIVADVKLTKK</sequence>
<dbReference type="Gene3D" id="3.60.10.10">
    <property type="entry name" value="Endonuclease/exonuclease/phosphatase"/>
    <property type="match status" value="1"/>
</dbReference>
<evidence type="ECO:0000256" key="1">
    <source>
        <dbReference type="SAM" id="SignalP"/>
    </source>
</evidence>
<name>V4PLQ8_9CAUL</name>
<comment type="caution">
    <text evidence="3">The sequence shown here is derived from an EMBL/GenBank/DDBJ whole genome shotgun (WGS) entry which is preliminary data.</text>
</comment>
<organism evidence="3 4">
    <name type="scientific">Asticcacaulis benevestitus DSM 16100 = ATCC BAA-896</name>
    <dbReference type="NCBI Taxonomy" id="1121022"/>
    <lineage>
        <taxon>Bacteria</taxon>
        <taxon>Pseudomonadati</taxon>
        <taxon>Pseudomonadota</taxon>
        <taxon>Alphaproteobacteria</taxon>
        <taxon>Caulobacterales</taxon>
        <taxon>Caulobacteraceae</taxon>
        <taxon>Asticcacaulis</taxon>
    </lineage>
</organism>
<dbReference type="GO" id="GO:0000175">
    <property type="term" value="F:3'-5'-RNA exonuclease activity"/>
    <property type="evidence" value="ECO:0007669"/>
    <property type="project" value="TreeGrafter"/>
</dbReference>
<dbReference type="InterPro" id="IPR036691">
    <property type="entry name" value="Endo/exonu/phosph_ase_sf"/>
</dbReference>
<dbReference type="Proteomes" id="UP000017837">
    <property type="component" value="Unassembled WGS sequence"/>
</dbReference>
<keyword evidence="1" id="KW-0732">Signal</keyword>
<dbReference type="PATRIC" id="fig|1121022.4.peg.2918"/>
<dbReference type="PANTHER" id="PTHR12121:SF36">
    <property type="entry name" value="ENDONUCLEASE_EXONUCLEASE_PHOSPHATASE DOMAIN-CONTAINING PROTEIN"/>
    <property type="match status" value="1"/>
</dbReference>
<feature type="chain" id="PRO_5004727248" description="Endonuclease/exonuclease/phosphatase domain-containing protein" evidence="1">
    <location>
        <begin position="20"/>
        <end position="277"/>
    </location>
</feature>
<dbReference type="SUPFAM" id="SSF56219">
    <property type="entry name" value="DNase I-like"/>
    <property type="match status" value="1"/>
</dbReference>
<dbReference type="InterPro" id="IPR005135">
    <property type="entry name" value="Endo/exonuclease/phosphatase"/>
</dbReference>
<dbReference type="InterPro" id="IPR050410">
    <property type="entry name" value="CCR4/nocturin_mRNA_transcr"/>
</dbReference>
<dbReference type="EMBL" id="AWGB01000031">
    <property type="protein sequence ID" value="ESQ89151.1"/>
    <property type="molecule type" value="Genomic_DNA"/>
</dbReference>
<protein>
    <recommendedName>
        <fullName evidence="2">Endonuclease/exonuclease/phosphatase domain-containing protein</fullName>
    </recommendedName>
</protein>
<dbReference type="OrthoDB" id="9793162at2"/>
<gene>
    <name evidence="3" type="ORF">ABENE_14350</name>
</gene>
<dbReference type="AlphaFoldDB" id="V4PLQ8"/>
<dbReference type="Pfam" id="PF03372">
    <property type="entry name" value="Exo_endo_phos"/>
    <property type="match status" value="1"/>
</dbReference>
<dbReference type="STRING" id="1121022.GCA_000376105_00716"/>
<dbReference type="CDD" id="cd09083">
    <property type="entry name" value="EEP-1"/>
    <property type="match status" value="1"/>
</dbReference>
<keyword evidence="4" id="KW-1185">Reference proteome</keyword>
<feature type="signal peptide" evidence="1">
    <location>
        <begin position="1"/>
        <end position="19"/>
    </location>
</feature>
<dbReference type="eggNOG" id="COG3568">
    <property type="taxonomic scope" value="Bacteria"/>
</dbReference>
<dbReference type="RefSeq" id="WP_018080382.1">
    <property type="nucleotide sequence ID" value="NZ_AQWM01000002.1"/>
</dbReference>
<proteinExistence type="predicted"/>
<feature type="domain" description="Endonuclease/exonuclease/phosphatase" evidence="2">
    <location>
        <begin position="25"/>
        <end position="265"/>
    </location>
</feature>
<dbReference type="PANTHER" id="PTHR12121">
    <property type="entry name" value="CARBON CATABOLITE REPRESSOR PROTEIN 4"/>
    <property type="match status" value="1"/>
</dbReference>
<evidence type="ECO:0000313" key="4">
    <source>
        <dbReference type="Proteomes" id="UP000017837"/>
    </source>
</evidence>
<evidence type="ECO:0000313" key="3">
    <source>
        <dbReference type="EMBL" id="ESQ89151.1"/>
    </source>
</evidence>
<evidence type="ECO:0000259" key="2">
    <source>
        <dbReference type="Pfam" id="PF03372"/>
    </source>
</evidence>